<dbReference type="EMBL" id="BMIH01000008">
    <property type="protein sequence ID" value="GGB43318.1"/>
    <property type="molecule type" value="Genomic_DNA"/>
</dbReference>
<accession>A0A916WYY7</accession>
<comment type="caution">
    <text evidence="1">The sequence shown here is derived from an EMBL/GenBank/DDBJ whole genome shotgun (WGS) entry which is preliminary data.</text>
</comment>
<reference evidence="1" key="1">
    <citation type="journal article" date="2014" name="Int. J. Syst. Evol. Microbiol.">
        <title>Complete genome sequence of Corynebacterium casei LMG S-19264T (=DSM 44701T), isolated from a smear-ripened cheese.</title>
        <authorList>
            <consortium name="US DOE Joint Genome Institute (JGI-PGF)"/>
            <person name="Walter F."/>
            <person name="Albersmeier A."/>
            <person name="Kalinowski J."/>
            <person name="Ruckert C."/>
        </authorList>
    </citation>
    <scope>NUCLEOTIDE SEQUENCE</scope>
    <source>
        <strain evidence="1">CGMCC 1.15330</strain>
    </source>
</reference>
<proteinExistence type="predicted"/>
<reference evidence="1" key="2">
    <citation type="submission" date="2020-09" db="EMBL/GenBank/DDBJ databases">
        <authorList>
            <person name="Sun Q."/>
            <person name="Zhou Y."/>
        </authorList>
    </citation>
    <scope>NUCLEOTIDE SEQUENCE</scope>
    <source>
        <strain evidence="1">CGMCC 1.15330</strain>
    </source>
</reference>
<name>A0A916WYY7_9SPHN</name>
<keyword evidence="2" id="KW-1185">Reference proteome</keyword>
<evidence type="ECO:0000313" key="1">
    <source>
        <dbReference type="EMBL" id="GGB43318.1"/>
    </source>
</evidence>
<organism evidence="1 2">
    <name type="scientific">Sphingomonas metalli</name>
    <dbReference type="NCBI Taxonomy" id="1779358"/>
    <lineage>
        <taxon>Bacteria</taxon>
        <taxon>Pseudomonadati</taxon>
        <taxon>Pseudomonadota</taxon>
        <taxon>Alphaproteobacteria</taxon>
        <taxon>Sphingomonadales</taxon>
        <taxon>Sphingomonadaceae</taxon>
        <taxon>Sphingomonas</taxon>
    </lineage>
</organism>
<gene>
    <name evidence="1" type="ORF">GCM10011380_35950</name>
</gene>
<sequence length="163" mass="17881">MANANVLSVLTSKSVETILADGGTQSWALDRARAKACRYVVICRNARSQHVEGIEPHGSAFLVGRIKDVVPSTETEGRWLIQLSEYAHCDVPGQWEGRNPVAYWTEADYDELDFGTLDFQPMPEPENEYAPPRAQPLTLAQAKAGLSAAFDVPPSAIEIIIRA</sequence>
<dbReference type="Proteomes" id="UP000623067">
    <property type="component" value="Unassembled WGS sequence"/>
</dbReference>
<dbReference type="AlphaFoldDB" id="A0A916WYY7"/>
<protein>
    <submittedName>
        <fullName evidence="1">Uncharacterized protein</fullName>
    </submittedName>
</protein>
<evidence type="ECO:0000313" key="2">
    <source>
        <dbReference type="Proteomes" id="UP000623067"/>
    </source>
</evidence>
<dbReference type="RefSeq" id="WP_188661216.1">
    <property type="nucleotide sequence ID" value="NZ_BMIH01000008.1"/>
</dbReference>